<dbReference type="Pfam" id="PF00059">
    <property type="entry name" value="Lectin_C"/>
    <property type="match status" value="1"/>
</dbReference>
<keyword evidence="4" id="KW-1185">Reference proteome</keyword>
<feature type="domain" description="C-type lectin" evidence="2">
    <location>
        <begin position="61"/>
        <end position="177"/>
    </location>
</feature>
<dbReference type="PROSITE" id="PS50041">
    <property type="entry name" value="C_TYPE_LECTIN_2"/>
    <property type="match status" value="1"/>
</dbReference>
<accession>A0A8J9ZBZ2</accession>
<dbReference type="InterPro" id="IPR016186">
    <property type="entry name" value="C-type_lectin-like/link_sf"/>
</dbReference>
<dbReference type="PANTHER" id="PTHR22803">
    <property type="entry name" value="MANNOSE, PHOSPHOLIPASE, LECTIN RECEPTOR RELATED"/>
    <property type="match status" value="1"/>
</dbReference>
<dbReference type="SMART" id="SM00034">
    <property type="entry name" value="CLECT"/>
    <property type="match status" value="1"/>
</dbReference>
<dbReference type="InterPro" id="IPR050111">
    <property type="entry name" value="C-type_lectin/snaclec_domain"/>
</dbReference>
<sequence>MIISSRYFHISYVVRGFAIGDQTSCIENFKMANFIIICIGFLVAASAVEVSAQGGYIKYPNGPNMYKLYTVQKSYKDAQKACKARGAHLADVKTKDLHNFLVKRIKKKADYWIGANDINAEKKWKWSDKTELKYTNWYPGQPNNLRGNQHCGLMWHRDQGYRWNDDFCNKKKFFICEKTARG</sequence>
<dbReference type="OrthoDB" id="6128183at2759"/>
<organism evidence="3 4">
    <name type="scientific">Branchiostoma lanceolatum</name>
    <name type="common">Common lancelet</name>
    <name type="synonym">Amphioxus lanceolatum</name>
    <dbReference type="NCBI Taxonomy" id="7740"/>
    <lineage>
        <taxon>Eukaryota</taxon>
        <taxon>Metazoa</taxon>
        <taxon>Chordata</taxon>
        <taxon>Cephalochordata</taxon>
        <taxon>Leptocardii</taxon>
        <taxon>Amphioxiformes</taxon>
        <taxon>Branchiostomatidae</taxon>
        <taxon>Branchiostoma</taxon>
    </lineage>
</organism>
<gene>
    <name evidence="3" type="primary">BCAN</name>
    <name evidence="3" type="ORF">BLAG_LOCUS12029</name>
</gene>
<evidence type="ECO:0000313" key="3">
    <source>
        <dbReference type="EMBL" id="CAH1251721.1"/>
    </source>
</evidence>
<name>A0A8J9ZBZ2_BRALA</name>
<dbReference type="Gene3D" id="3.10.100.10">
    <property type="entry name" value="Mannose-Binding Protein A, subunit A"/>
    <property type="match status" value="1"/>
</dbReference>
<keyword evidence="1" id="KW-1015">Disulfide bond</keyword>
<reference evidence="3" key="1">
    <citation type="submission" date="2022-01" db="EMBL/GenBank/DDBJ databases">
        <authorList>
            <person name="Braso-Vives M."/>
        </authorList>
    </citation>
    <scope>NUCLEOTIDE SEQUENCE</scope>
</reference>
<dbReference type="InterPro" id="IPR001304">
    <property type="entry name" value="C-type_lectin-like"/>
</dbReference>
<evidence type="ECO:0000313" key="4">
    <source>
        <dbReference type="Proteomes" id="UP000838412"/>
    </source>
</evidence>
<dbReference type="InterPro" id="IPR016187">
    <property type="entry name" value="CTDL_fold"/>
</dbReference>
<evidence type="ECO:0000256" key="1">
    <source>
        <dbReference type="ARBA" id="ARBA00023157"/>
    </source>
</evidence>
<dbReference type="PROSITE" id="PS00615">
    <property type="entry name" value="C_TYPE_LECTIN_1"/>
    <property type="match status" value="1"/>
</dbReference>
<proteinExistence type="predicted"/>
<dbReference type="Proteomes" id="UP000838412">
    <property type="component" value="Chromosome 19"/>
</dbReference>
<evidence type="ECO:0000259" key="2">
    <source>
        <dbReference type="PROSITE" id="PS50041"/>
    </source>
</evidence>
<dbReference type="SUPFAM" id="SSF56436">
    <property type="entry name" value="C-type lectin-like"/>
    <property type="match status" value="1"/>
</dbReference>
<dbReference type="AlphaFoldDB" id="A0A8J9ZBZ2"/>
<dbReference type="EMBL" id="OV696704">
    <property type="protein sequence ID" value="CAH1251721.1"/>
    <property type="molecule type" value="Genomic_DNA"/>
</dbReference>
<protein>
    <submittedName>
        <fullName evidence="3">BCAN protein</fullName>
    </submittedName>
</protein>
<dbReference type="InterPro" id="IPR018378">
    <property type="entry name" value="C-type_lectin_CS"/>
</dbReference>